<reference evidence="2 3" key="1">
    <citation type="submission" date="2013-12" db="EMBL/GenBank/DDBJ databases">
        <authorList>
            <consortium name="DOE Joint Genome Institute"/>
            <person name="Eisen J."/>
            <person name="Huntemann M."/>
            <person name="Han J."/>
            <person name="Chen A."/>
            <person name="Kyrpides N."/>
            <person name="Mavromatis K."/>
            <person name="Markowitz V."/>
            <person name="Palaniappan K."/>
            <person name="Ivanova N."/>
            <person name="Schaumberg A."/>
            <person name="Pati A."/>
            <person name="Liolios K."/>
            <person name="Nordberg H.P."/>
            <person name="Cantor M.N."/>
            <person name="Hua S.X."/>
            <person name="Woyke T."/>
        </authorList>
    </citation>
    <scope>NUCLEOTIDE SEQUENCE [LARGE SCALE GENOMIC DNA]</scope>
    <source>
        <strain evidence="3">DSM 18177</strain>
    </source>
</reference>
<dbReference type="STRING" id="880074.BARVI_11855"/>
<dbReference type="HOGENOM" id="CLU_619185_0_0_10"/>
<keyword evidence="3" id="KW-1185">Reference proteome</keyword>
<dbReference type="EMBL" id="CP007034">
    <property type="protein sequence ID" value="AHF13964.1"/>
    <property type="molecule type" value="Genomic_DNA"/>
</dbReference>
<dbReference type="GO" id="GO:2001070">
    <property type="term" value="F:starch binding"/>
    <property type="evidence" value="ECO:0007669"/>
    <property type="project" value="InterPro"/>
</dbReference>
<dbReference type="KEGG" id="bvs:BARVI_11855"/>
<dbReference type="NCBIfam" id="TIGR04183">
    <property type="entry name" value="Por_Secre_tail"/>
    <property type="match status" value="1"/>
</dbReference>
<dbReference type="Gene3D" id="2.60.40.3620">
    <property type="match status" value="2"/>
</dbReference>
<evidence type="ECO:0000313" key="3">
    <source>
        <dbReference type="Proteomes" id="UP000018901"/>
    </source>
</evidence>
<protein>
    <recommendedName>
        <fullName evidence="4">Secretion system C-terminal sorting domain-containing protein</fullName>
    </recommendedName>
</protein>
<dbReference type="GO" id="GO:0019867">
    <property type="term" value="C:outer membrane"/>
    <property type="evidence" value="ECO:0007669"/>
    <property type="project" value="InterPro"/>
</dbReference>
<proteinExistence type="predicted"/>
<name>W0EXN8_9BACT</name>
<dbReference type="OrthoDB" id="1065688at2"/>
<organism evidence="2 3">
    <name type="scientific">Barnesiella viscericola DSM 18177</name>
    <dbReference type="NCBI Taxonomy" id="880074"/>
    <lineage>
        <taxon>Bacteria</taxon>
        <taxon>Pseudomonadati</taxon>
        <taxon>Bacteroidota</taxon>
        <taxon>Bacteroidia</taxon>
        <taxon>Bacteroidales</taxon>
        <taxon>Barnesiellaceae</taxon>
        <taxon>Barnesiella</taxon>
    </lineage>
</organism>
<feature type="signal peptide" evidence="1">
    <location>
        <begin position="1"/>
        <end position="19"/>
    </location>
</feature>
<dbReference type="AlphaFoldDB" id="W0EXN8"/>
<sequence>MKRISLMLILALLFLKVAAQNYTQVYLIGGAAPNEWDNNKAEYMTPVSTTEENAIFTWTGPLKASDFKFINTLGTWQPSFNAPTENEPIELGKSHNLVYNESGNDHKFMLSESGFYTVTVDLKKLTMVVEKANVEIPEELWITGTAIPEGTVKLSKIYGVANFAYNGELQQGELKIMTTPTPDETTEYIIPSEEAMDITGKTTLTTTTDSKQPGWNVMVADPAYKIKIDLVAKEVNAEIYKSPEMLYIVGGATECGWNVDSAIPFTKDTNNPDQFVFTGELKIRPENVGSNEFKILGQRTWDPYSLHPYTENEKILESTSFRIGGNDTKWIVDSDKQGIYTITVNTFYETISARFEPTSTKVDMLETDKYFHYNVSGNEVHVSMIDGYSADNVQLISLDGKIVYSAQNKTNSFTISNNSATGIYIFKISCNGKVFAQQVALQ</sequence>
<dbReference type="Proteomes" id="UP000018901">
    <property type="component" value="Chromosome"/>
</dbReference>
<gene>
    <name evidence="2" type="ORF">BARVI_11855</name>
</gene>
<dbReference type="RefSeq" id="WP_084547054.1">
    <property type="nucleotide sequence ID" value="NZ_CP007034.1"/>
</dbReference>
<accession>W0EXN8</accession>
<feature type="chain" id="PRO_5004788384" description="Secretion system C-terminal sorting domain-containing protein" evidence="1">
    <location>
        <begin position="20"/>
        <end position="442"/>
    </location>
</feature>
<keyword evidence="1" id="KW-0732">Signal</keyword>
<dbReference type="InterPro" id="IPR026444">
    <property type="entry name" value="Secre_tail"/>
</dbReference>
<evidence type="ECO:0000256" key="1">
    <source>
        <dbReference type="SAM" id="SignalP"/>
    </source>
</evidence>
<dbReference type="GeneID" id="90530075"/>
<dbReference type="eggNOG" id="ENOG50341YD">
    <property type="taxonomic scope" value="Bacteria"/>
</dbReference>
<evidence type="ECO:0000313" key="2">
    <source>
        <dbReference type="EMBL" id="AHF13964.1"/>
    </source>
</evidence>
<evidence type="ECO:0008006" key="4">
    <source>
        <dbReference type="Google" id="ProtNLM"/>
    </source>
</evidence>